<dbReference type="Pfam" id="PF00884">
    <property type="entry name" value="Sulfatase"/>
    <property type="match status" value="1"/>
</dbReference>
<name>A0ABY1L0R6_9FLAO</name>
<dbReference type="InterPro" id="IPR032506">
    <property type="entry name" value="SGSH_C"/>
</dbReference>
<keyword evidence="3" id="KW-0378">Hydrolase</keyword>
<keyword evidence="4" id="KW-0325">Glycoprotein</keyword>
<evidence type="ECO:0000259" key="6">
    <source>
        <dbReference type="Pfam" id="PF00884"/>
    </source>
</evidence>
<dbReference type="Gene3D" id="3.40.720.10">
    <property type="entry name" value="Alkaline Phosphatase, subunit A"/>
    <property type="match status" value="1"/>
</dbReference>
<dbReference type="InterPro" id="IPR017850">
    <property type="entry name" value="Alkaline_phosphatase_core_sf"/>
</dbReference>
<dbReference type="PROSITE" id="PS00149">
    <property type="entry name" value="SULFATASE_2"/>
    <property type="match status" value="1"/>
</dbReference>
<organism evidence="8 9">
    <name type="scientific">Zobellia uliginosa</name>
    <dbReference type="NCBI Taxonomy" id="143224"/>
    <lineage>
        <taxon>Bacteria</taxon>
        <taxon>Pseudomonadati</taxon>
        <taxon>Bacteroidota</taxon>
        <taxon>Flavobacteriia</taxon>
        <taxon>Flavobacteriales</taxon>
        <taxon>Flavobacteriaceae</taxon>
        <taxon>Zobellia</taxon>
    </lineage>
</organism>
<keyword evidence="9" id="KW-1185">Reference proteome</keyword>
<comment type="similarity">
    <text evidence="1">Belongs to the sulfatase family.</text>
</comment>
<dbReference type="Pfam" id="PF16347">
    <property type="entry name" value="SGSH_C"/>
    <property type="match status" value="1"/>
</dbReference>
<feature type="coiled-coil region" evidence="5">
    <location>
        <begin position="497"/>
        <end position="524"/>
    </location>
</feature>
<dbReference type="Proteomes" id="UP000185728">
    <property type="component" value="Unassembled WGS sequence"/>
</dbReference>
<evidence type="ECO:0000313" key="8">
    <source>
        <dbReference type="EMBL" id="SIT02955.1"/>
    </source>
</evidence>
<gene>
    <name evidence="8" type="ORF">SAMN05421766_107103</name>
</gene>
<dbReference type="PROSITE" id="PS00523">
    <property type="entry name" value="SULFATASE_1"/>
    <property type="match status" value="1"/>
</dbReference>
<protein>
    <submittedName>
        <fullName evidence="8">Arylsulfatase A</fullName>
    </submittedName>
</protein>
<dbReference type="InterPro" id="IPR024607">
    <property type="entry name" value="Sulfatase_CS"/>
</dbReference>
<evidence type="ECO:0000256" key="5">
    <source>
        <dbReference type="SAM" id="Coils"/>
    </source>
</evidence>
<evidence type="ECO:0000313" key="9">
    <source>
        <dbReference type="Proteomes" id="UP000185728"/>
    </source>
</evidence>
<dbReference type="InterPro" id="IPR000917">
    <property type="entry name" value="Sulfatase_N"/>
</dbReference>
<comment type="caution">
    <text evidence="8">The sequence shown here is derived from an EMBL/GenBank/DDBJ whole genome shotgun (WGS) entry which is preliminary data.</text>
</comment>
<keyword evidence="2" id="KW-0732">Signal</keyword>
<keyword evidence="5" id="KW-0175">Coiled coil</keyword>
<sequence>MVKFKRNSVITLKGIGVICTLFMVQLSVAQIKRKPNIIFIMTDDHAAGATGIYGGRLADLGATPNLDALAKEGMVFENCFVTNSICTPSRASIITGQYSQTNGVLDLWNELDANKQYLPQEIKKLGYETAMIGKWHLHQEPKAFDYYKVFPLQGTYFDPEFRAKDKGKWPDNTVQYKGHSSDVVTDQALNWVHNRKNPEKPFFLMYHFKAPHDMFEFNPRYTSYLEDVKIPEPQSLYDQPHWGSEATRGKNDSLLHVIGSSISSRHPNRNYVDIYKTGNLPTEKERTSAAYQEYLKRYLRCVKGVDDNLGRFFEDLKKEGLWENTIIVYTSDQGMMLGEHDFEDKRWMYEESIHMPFIVRYPEKIKAGSRTSYLINNTDFAPTLIELAGGRAPDYMQGKSLKPIMEGERPDDWRSATYYRYWMQMVHHDIPAHFGLRSENYKLIFFYGRYHNLEKEGSLSMYWNDEEHSNKVEPTPAAWEFYDLKNDPGELVNAYRNPKYQDIIQQMKAELKSTRKELNEEDDKYPHLQEIIIRHWNDE</sequence>
<dbReference type="SUPFAM" id="SSF53649">
    <property type="entry name" value="Alkaline phosphatase-like"/>
    <property type="match status" value="1"/>
</dbReference>
<evidence type="ECO:0000256" key="2">
    <source>
        <dbReference type="ARBA" id="ARBA00022729"/>
    </source>
</evidence>
<dbReference type="RefSeq" id="WP_076456765.1">
    <property type="nucleotide sequence ID" value="NZ_FTOB01000007.1"/>
</dbReference>
<evidence type="ECO:0000256" key="1">
    <source>
        <dbReference type="ARBA" id="ARBA00008779"/>
    </source>
</evidence>
<dbReference type="PANTHER" id="PTHR43108">
    <property type="entry name" value="N-ACETYLGLUCOSAMINE-6-SULFATASE FAMILY MEMBER"/>
    <property type="match status" value="1"/>
</dbReference>
<reference evidence="8 9" key="1">
    <citation type="submission" date="2017-01" db="EMBL/GenBank/DDBJ databases">
        <authorList>
            <person name="Varghese N."/>
            <person name="Submissions S."/>
        </authorList>
    </citation>
    <scope>NUCLEOTIDE SEQUENCE [LARGE SCALE GENOMIC DNA]</scope>
    <source>
        <strain evidence="8 9">DSM 2061</strain>
    </source>
</reference>
<evidence type="ECO:0000256" key="4">
    <source>
        <dbReference type="ARBA" id="ARBA00023180"/>
    </source>
</evidence>
<proteinExistence type="inferred from homology"/>
<feature type="domain" description="N-sulphoglucosamine sulphohydrolase C-terminal" evidence="7">
    <location>
        <begin position="477"/>
        <end position="516"/>
    </location>
</feature>
<dbReference type="PANTHER" id="PTHR43108:SF6">
    <property type="entry name" value="N-SULPHOGLUCOSAMINE SULPHOHYDROLASE"/>
    <property type="match status" value="1"/>
</dbReference>
<evidence type="ECO:0000259" key="7">
    <source>
        <dbReference type="Pfam" id="PF16347"/>
    </source>
</evidence>
<feature type="domain" description="Sulfatase N-terminal" evidence="6">
    <location>
        <begin position="35"/>
        <end position="389"/>
    </location>
</feature>
<dbReference type="EMBL" id="FTOB01000007">
    <property type="protein sequence ID" value="SIT02955.1"/>
    <property type="molecule type" value="Genomic_DNA"/>
</dbReference>
<evidence type="ECO:0000256" key="3">
    <source>
        <dbReference type="ARBA" id="ARBA00022801"/>
    </source>
</evidence>
<accession>A0ABY1L0R6</accession>
<dbReference type="CDD" id="cd16031">
    <property type="entry name" value="G6S_like"/>
    <property type="match status" value="1"/>
</dbReference>